<evidence type="ECO:0000256" key="2">
    <source>
        <dbReference type="ARBA" id="ARBA00022737"/>
    </source>
</evidence>
<keyword evidence="6" id="KW-1185">Reference proteome</keyword>
<keyword evidence="1" id="KW-0747">Spliceosome</keyword>
<dbReference type="GO" id="GO:0000349">
    <property type="term" value="P:generation of catalytic spliceosome for first transesterification step"/>
    <property type="evidence" value="ECO:0007669"/>
    <property type="project" value="TreeGrafter"/>
</dbReference>
<keyword evidence="3" id="KW-0472">Membrane</keyword>
<evidence type="ECO:0000313" key="6">
    <source>
        <dbReference type="Proteomes" id="UP000023152"/>
    </source>
</evidence>
<dbReference type="Pfam" id="PF23220">
    <property type="entry name" value="HAT_Syf1_M"/>
    <property type="match status" value="1"/>
</dbReference>
<evidence type="ECO:0000256" key="3">
    <source>
        <dbReference type="SAM" id="Phobius"/>
    </source>
</evidence>
<feature type="domain" description="Pre-mRNA-splicing factor SYF1 central HAT repeats" evidence="4">
    <location>
        <begin position="20"/>
        <end position="133"/>
    </location>
</feature>
<dbReference type="GO" id="GO:0071014">
    <property type="term" value="C:post-mRNA release spliceosomal complex"/>
    <property type="evidence" value="ECO:0007669"/>
    <property type="project" value="TreeGrafter"/>
</dbReference>
<reference evidence="5 6" key="1">
    <citation type="journal article" date="2013" name="Curr. Biol.">
        <title>The Genome of the Foraminiferan Reticulomyxa filosa.</title>
        <authorList>
            <person name="Glockner G."/>
            <person name="Hulsmann N."/>
            <person name="Schleicher M."/>
            <person name="Noegel A.A."/>
            <person name="Eichinger L."/>
            <person name="Gallinger C."/>
            <person name="Pawlowski J."/>
            <person name="Sierra R."/>
            <person name="Euteneuer U."/>
            <person name="Pillet L."/>
            <person name="Moustafa A."/>
            <person name="Platzer M."/>
            <person name="Groth M."/>
            <person name="Szafranski K."/>
            <person name="Schliwa M."/>
        </authorList>
    </citation>
    <scope>NUCLEOTIDE SEQUENCE [LARGE SCALE GENOMIC DNA]</scope>
</reference>
<name>X6LQ61_RETFI</name>
<dbReference type="PANTHER" id="PTHR11246:SF5">
    <property type="entry name" value="PRE-MRNA-SPLICING FACTOR SYF1"/>
    <property type="match status" value="1"/>
</dbReference>
<feature type="non-terminal residue" evidence="5">
    <location>
        <position position="159"/>
    </location>
</feature>
<proteinExistence type="predicted"/>
<sequence>VEEMAIRVYRRYVQLFPDEIEEFIDYLLKHKKFDEGCVHLCNVVNNDEFVSKKGKSKFDFWKLLCGVMVKNAKDIKSIQVDAIIRSGIRKYPQEIGKLWVHLAEYYVRLGQFEKGRDIYEEAINTVATVRGYVNHIYIYIYMYIYVHIHIYIYYIYYIY</sequence>
<evidence type="ECO:0000259" key="4">
    <source>
        <dbReference type="Pfam" id="PF23220"/>
    </source>
</evidence>
<dbReference type="PANTHER" id="PTHR11246">
    <property type="entry name" value="PRE-MRNA SPLICING FACTOR"/>
    <property type="match status" value="1"/>
</dbReference>
<dbReference type="Proteomes" id="UP000023152">
    <property type="component" value="Unassembled WGS sequence"/>
</dbReference>
<dbReference type="InterPro" id="IPR011990">
    <property type="entry name" value="TPR-like_helical_dom_sf"/>
</dbReference>
<keyword evidence="3" id="KW-0812">Transmembrane</keyword>
<organism evidence="5 6">
    <name type="scientific">Reticulomyxa filosa</name>
    <dbReference type="NCBI Taxonomy" id="46433"/>
    <lineage>
        <taxon>Eukaryota</taxon>
        <taxon>Sar</taxon>
        <taxon>Rhizaria</taxon>
        <taxon>Retaria</taxon>
        <taxon>Foraminifera</taxon>
        <taxon>Monothalamids</taxon>
        <taxon>Reticulomyxidae</taxon>
        <taxon>Reticulomyxa</taxon>
    </lineage>
</organism>
<dbReference type="SUPFAM" id="SSF48452">
    <property type="entry name" value="TPR-like"/>
    <property type="match status" value="2"/>
</dbReference>
<accession>X6LQ61</accession>
<dbReference type="GO" id="GO:0000974">
    <property type="term" value="C:Prp19 complex"/>
    <property type="evidence" value="ECO:0007669"/>
    <property type="project" value="TreeGrafter"/>
</dbReference>
<dbReference type="OrthoDB" id="10067343at2759"/>
<keyword evidence="1" id="KW-0508">mRNA splicing</keyword>
<evidence type="ECO:0000256" key="1">
    <source>
        <dbReference type="ARBA" id="ARBA00022728"/>
    </source>
</evidence>
<dbReference type="GO" id="GO:0071007">
    <property type="term" value="C:U2-type catalytic step 2 spliceosome"/>
    <property type="evidence" value="ECO:0007669"/>
    <property type="project" value="TreeGrafter"/>
</dbReference>
<keyword evidence="2" id="KW-0677">Repeat</keyword>
<comment type="caution">
    <text evidence="5">The sequence shown here is derived from an EMBL/GenBank/DDBJ whole genome shotgun (WGS) entry which is preliminary data.</text>
</comment>
<dbReference type="InterPro" id="IPR045075">
    <property type="entry name" value="Syf1-like"/>
</dbReference>
<keyword evidence="3" id="KW-1133">Transmembrane helix</keyword>
<dbReference type="InterPro" id="IPR056350">
    <property type="entry name" value="HAT_Syf1_central"/>
</dbReference>
<feature type="non-terminal residue" evidence="5">
    <location>
        <position position="1"/>
    </location>
</feature>
<protein>
    <recommendedName>
        <fullName evidence="4">Pre-mRNA-splicing factor SYF1 central HAT repeats domain-containing protein</fullName>
    </recommendedName>
</protein>
<gene>
    <name evidence="5" type="ORF">RFI_33369</name>
</gene>
<dbReference type="EMBL" id="ASPP01030726">
    <property type="protein sequence ID" value="ETO04033.1"/>
    <property type="molecule type" value="Genomic_DNA"/>
</dbReference>
<dbReference type="Gene3D" id="1.25.40.10">
    <property type="entry name" value="Tetratricopeptide repeat domain"/>
    <property type="match status" value="1"/>
</dbReference>
<feature type="transmembrane region" description="Helical" evidence="3">
    <location>
        <begin position="136"/>
        <end position="156"/>
    </location>
</feature>
<dbReference type="AlphaFoldDB" id="X6LQ61"/>
<keyword evidence="1" id="KW-0507">mRNA processing</keyword>
<evidence type="ECO:0000313" key="5">
    <source>
        <dbReference type="EMBL" id="ETO04033.1"/>
    </source>
</evidence>